<evidence type="ECO:0000313" key="9">
    <source>
        <dbReference type="Proteomes" id="UP000799770"/>
    </source>
</evidence>
<feature type="compositionally biased region" description="Basic and acidic residues" evidence="6">
    <location>
        <begin position="1"/>
        <end position="15"/>
    </location>
</feature>
<feature type="transmembrane region" description="Helical" evidence="7">
    <location>
        <begin position="179"/>
        <end position="200"/>
    </location>
</feature>
<evidence type="ECO:0000256" key="4">
    <source>
        <dbReference type="ARBA" id="ARBA00022989"/>
    </source>
</evidence>
<organism evidence="8 9">
    <name type="scientific">Lophiotrema nucula</name>
    <dbReference type="NCBI Taxonomy" id="690887"/>
    <lineage>
        <taxon>Eukaryota</taxon>
        <taxon>Fungi</taxon>
        <taxon>Dikarya</taxon>
        <taxon>Ascomycota</taxon>
        <taxon>Pezizomycotina</taxon>
        <taxon>Dothideomycetes</taxon>
        <taxon>Pleosporomycetidae</taxon>
        <taxon>Pleosporales</taxon>
        <taxon>Lophiotremataceae</taxon>
        <taxon>Lophiotrema</taxon>
    </lineage>
</organism>
<dbReference type="Proteomes" id="UP000799770">
    <property type="component" value="Unassembled WGS sequence"/>
</dbReference>
<dbReference type="PANTHER" id="PTHR45649">
    <property type="entry name" value="AMINO-ACID PERMEASE BAT1"/>
    <property type="match status" value="1"/>
</dbReference>
<comment type="subcellular location">
    <subcellularLocation>
        <location evidence="1">Membrane</location>
        <topology evidence="1">Multi-pass membrane protein</topology>
    </subcellularLocation>
</comment>
<feature type="transmembrane region" description="Helical" evidence="7">
    <location>
        <begin position="136"/>
        <end position="159"/>
    </location>
</feature>
<dbReference type="EMBL" id="ML977312">
    <property type="protein sequence ID" value="KAF2121706.1"/>
    <property type="molecule type" value="Genomic_DNA"/>
</dbReference>
<feature type="transmembrane region" description="Helical" evidence="7">
    <location>
        <begin position="417"/>
        <end position="441"/>
    </location>
</feature>
<feature type="transmembrane region" description="Helical" evidence="7">
    <location>
        <begin position="54"/>
        <end position="71"/>
    </location>
</feature>
<gene>
    <name evidence="8" type="ORF">BDV96DRAFT_564764</name>
</gene>
<feature type="transmembrane region" description="Helical" evidence="7">
    <location>
        <begin position="461"/>
        <end position="480"/>
    </location>
</feature>
<dbReference type="PIRSF" id="PIRSF006060">
    <property type="entry name" value="AA_transporter"/>
    <property type="match status" value="1"/>
</dbReference>
<sequence>MADKEIVQSHVEHDPYNYNSEAGEDDAFISEKDGNASDRRDMARMGKRQETRRNFRHVTILGFTMVILSTWEAQLATAVFALSNGGTAGLIWGYLIVMVGFGFIVASLAEMASMAPTSGGQYHWVSEFAPPSCQRFLSYLVGWLGVLGWQTATATVSYLAGNQVQGLVKLNYPSYEAKAWQGTLLIWAILAICLLFNTFFSKRLPLIEGVIVILHVAGFFAVLIPLWVMADRAPAKDVFGLFQDQMEWGSVPLAVMIGLTGAGSSFVGIEAGAHMAEEVRDAAYVIPRSMMWTWLGNGLLGWVMGVTFCFCVTDTLSVLTTPFGVPFIQVFYNTTGSVGGATGMTCLMLVIAIFACVAVMATNSRQLFAFARDKGVPFSGFFGQIHPTLEIPANAVVLTLIFVLLLSLINIGSTTAFMQVISLGVAAMLTSYIISISCVALKRIRGEPLLPSKFDLGKWGLPINIISLVFLVFLWFFTFWPSAPHPTVETMNWAVLGYGAVIILASIYYFFRARHRYVGPVEYTRKGL</sequence>
<reference evidence="8" key="1">
    <citation type="journal article" date="2020" name="Stud. Mycol.">
        <title>101 Dothideomycetes genomes: a test case for predicting lifestyles and emergence of pathogens.</title>
        <authorList>
            <person name="Haridas S."/>
            <person name="Albert R."/>
            <person name="Binder M."/>
            <person name="Bloem J."/>
            <person name="Labutti K."/>
            <person name="Salamov A."/>
            <person name="Andreopoulos B."/>
            <person name="Baker S."/>
            <person name="Barry K."/>
            <person name="Bills G."/>
            <person name="Bluhm B."/>
            <person name="Cannon C."/>
            <person name="Castanera R."/>
            <person name="Culley D."/>
            <person name="Daum C."/>
            <person name="Ezra D."/>
            <person name="Gonzalez J."/>
            <person name="Henrissat B."/>
            <person name="Kuo A."/>
            <person name="Liang C."/>
            <person name="Lipzen A."/>
            <person name="Lutzoni F."/>
            <person name="Magnuson J."/>
            <person name="Mondo S."/>
            <person name="Nolan M."/>
            <person name="Ohm R."/>
            <person name="Pangilinan J."/>
            <person name="Park H.-J."/>
            <person name="Ramirez L."/>
            <person name="Alfaro M."/>
            <person name="Sun H."/>
            <person name="Tritt A."/>
            <person name="Yoshinaga Y."/>
            <person name="Zwiers L.-H."/>
            <person name="Turgeon B."/>
            <person name="Goodwin S."/>
            <person name="Spatafora J."/>
            <person name="Crous P."/>
            <person name="Grigoriev I."/>
        </authorList>
    </citation>
    <scope>NUCLEOTIDE SEQUENCE</scope>
    <source>
        <strain evidence="8">CBS 627.86</strain>
    </source>
</reference>
<evidence type="ECO:0000256" key="3">
    <source>
        <dbReference type="ARBA" id="ARBA00022692"/>
    </source>
</evidence>
<dbReference type="PANTHER" id="PTHR45649:SF2">
    <property type="entry name" value="ACID PERMEASE, PUTATIVE-RELATED"/>
    <property type="match status" value="1"/>
</dbReference>
<feature type="transmembrane region" description="Helical" evidence="7">
    <location>
        <begin position="212"/>
        <end position="230"/>
    </location>
</feature>
<feature type="transmembrane region" description="Helical" evidence="7">
    <location>
        <begin position="91"/>
        <end position="115"/>
    </location>
</feature>
<dbReference type="InterPro" id="IPR002293">
    <property type="entry name" value="AA/rel_permease1"/>
</dbReference>
<keyword evidence="5 7" id="KW-0472">Membrane</keyword>
<dbReference type="Pfam" id="PF13520">
    <property type="entry name" value="AA_permease_2"/>
    <property type="match status" value="1"/>
</dbReference>
<feature type="transmembrane region" description="Helical" evidence="7">
    <location>
        <begin position="339"/>
        <end position="362"/>
    </location>
</feature>
<protein>
    <submittedName>
        <fullName evidence="8">Amino acid/polyamine transporter I</fullName>
    </submittedName>
</protein>
<keyword evidence="2" id="KW-0813">Transport</keyword>
<dbReference type="Gene3D" id="1.20.1740.10">
    <property type="entry name" value="Amino acid/polyamine transporter I"/>
    <property type="match status" value="1"/>
</dbReference>
<keyword evidence="4 7" id="KW-1133">Transmembrane helix</keyword>
<evidence type="ECO:0000313" key="8">
    <source>
        <dbReference type="EMBL" id="KAF2121706.1"/>
    </source>
</evidence>
<feature type="transmembrane region" description="Helical" evidence="7">
    <location>
        <begin position="250"/>
        <end position="273"/>
    </location>
</feature>
<dbReference type="AlphaFoldDB" id="A0A6A5ZR30"/>
<feature type="transmembrane region" description="Helical" evidence="7">
    <location>
        <begin position="391"/>
        <end position="411"/>
    </location>
</feature>
<evidence type="ECO:0000256" key="2">
    <source>
        <dbReference type="ARBA" id="ARBA00022448"/>
    </source>
</evidence>
<dbReference type="GO" id="GO:0022857">
    <property type="term" value="F:transmembrane transporter activity"/>
    <property type="evidence" value="ECO:0007669"/>
    <property type="project" value="InterPro"/>
</dbReference>
<keyword evidence="3 7" id="KW-0812">Transmembrane</keyword>
<dbReference type="GO" id="GO:0016020">
    <property type="term" value="C:membrane"/>
    <property type="evidence" value="ECO:0007669"/>
    <property type="project" value="UniProtKB-SubCell"/>
</dbReference>
<feature type="transmembrane region" description="Helical" evidence="7">
    <location>
        <begin position="492"/>
        <end position="511"/>
    </location>
</feature>
<feature type="region of interest" description="Disordered" evidence="6">
    <location>
        <begin position="1"/>
        <end position="22"/>
    </location>
</feature>
<dbReference type="OrthoDB" id="3257095at2759"/>
<evidence type="ECO:0000256" key="5">
    <source>
        <dbReference type="ARBA" id="ARBA00023136"/>
    </source>
</evidence>
<name>A0A6A5ZR30_9PLEO</name>
<proteinExistence type="predicted"/>
<feature type="transmembrane region" description="Helical" evidence="7">
    <location>
        <begin position="294"/>
        <end position="319"/>
    </location>
</feature>
<accession>A0A6A5ZR30</accession>
<evidence type="ECO:0000256" key="1">
    <source>
        <dbReference type="ARBA" id="ARBA00004141"/>
    </source>
</evidence>
<evidence type="ECO:0000256" key="6">
    <source>
        <dbReference type="SAM" id="MobiDB-lite"/>
    </source>
</evidence>
<keyword evidence="9" id="KW-1185">Reference proteome</keyword>
<evidence type="ECO:0000256" key="7">
    <source>
        <dbReference type="SAM" id="Phobius"/>
    </source>
</evidence>